<accession>A0A7J9FYS3</accession>
<organism evidence="1 2">
    <name type="scientific">Gossypium harknessii</name>
    <dbReference type="NCBI Taxonomy" id="34285"/>
    <lineage>
        <taxon>Eukaryota</taxon>
        <taxon>Viridiplantae</taxon>
        <taxon>Streptophyta</taxon>
        <taxon>Embryophyta</taxon>
        <taxon>Tracheophyta</taxon>
        <taxon>Spermatophyta</taxon>
        <taxon>Magnoliopsida</taxon>
        <taxon>eudicotyledons</taxon>
        <taxon>Gunneridae</taxon>
        <taxon>Pentapetalae</taxon>
        <taxon>rosids</taxon>
        <taxon>malvids</taxon>
        <taxon>Malvales</taxon>
        <taxon>Malvaceae</taxon>
        <taxon>Malvoideae</taxon>
        <taxon>Gossypium</taxon>
    </lineage>
</organism>
<dbReference type="AlphaFoldDB" id="A0A7J9FYS3"/>
<comment type="caution">
    <text evidence="1">The sequence shown here is derived from an EMBL/GenBank/DDBJ whole genome shotgun (WGS) entry which is preliminary data.</text>
</comment>
<evidence type="ECO:0000313" key="2">
    <source>
        <dbReference type="Proteomes" id="UP000593560"/>
    </source>
</evidence>
<dbReference type="Proteomes" id="UP000593560">
    <property type="component" value="Unassembled WGS sequence"/>
</dbReference>
<evidence type="ECO:0000313" key="1">
    <source>
        <dbReference type="EMBL" id="MBA0790479.1"/>
    </source>
</evidence>
<sequence length="38" mass="4434">MPLKLVCRNHQWRKLKSTLISGLWAIVQCTSLQLLEIL</sequence>
<keyword evidence="2" id="KW-1185">Reference proteome</keyword>
<name>A0A7J9FYS3_9ROSI</name>
<dbReference type="EMBL" id="JABFAD010000001">
    <property type="protein sequence ID" value="MBA0790479.1"/>
    <property type="molecule type" value="Genomic_DNA"/>
</dbReference>
<proteinExistence type="predicted"/>
<gene>
    <name evidence="1" type="ORF">Gohar_015125</name>
</gene>
<protein>
    <submittedName>
        <fullName evidence="1">Uncharacterized protein</fullName>
    </submittedName>
</protein>
<reference evidence="1 2" key="1">
    <citation type="journal article" date="2019" name="Genome Biol. Evol.">
        <title>Insights into the evolution of the New World diploid cottons (Gossypium, subgenus Houzingenia) based on genome sequencing.</title>
        <authorList>
            <person name="Grover C.E."/>
            <person name="Arick M.A. 2nd"/>
            <person name="Thrash A."/>
            <person name="Conover J.L."/>
            <person name="Sanders W.S."/>
            <person name="Peterson D.G."/>
            <person name="Frelichowski J.E."/>
            <person name="Scheffler J.A."/>
            <person name="Scheffler B.E."/>
            <person name="Wendel J.F."/>
        </authorList>
    </citation>
    <scope>NUCLEOTIDE SEQUENCE [LARGE SCALE GENOMIC DNA]</scope>
    <source>
        <strain evidence="1">0</strain>
        <tissue evidence="1">Leaf</tissue>
    </source>
</reference>